<reference evidence="4" key="1">
    <citation type="submission" date="2023-06" db="EMBL/GenBank/DDBJ databases">
        <title>Genome-scale phylogeny and comparative genomics of the fungal order Sordariales.</title>
        <authorList>
            <consortium name="Lawrence Berkeley National Laboratory"/>
            <person name="Hensen N."/>
            <person name="Bonometti L."/>
            <person name="Westerberg I."/>
            <person name="Brannstrom I.O."/>
            <person name="Guillou S."/>
            <person name="Cros-Aarteil S."/>
            <person name="Calhoun S."/>
            <person name="Haridas S."/>
            <person name="Kuo A."/>
            <person name="Mondo S."/>
            <person name="Pangilinan J."/>
            <person name="Riley R."/>
            <person name="Labutti K."/>
            <person name="Andreopoulos B."/>
            <person name="Lipzen A."/>
            <person name="Chen C."/>
            <person name="Yanf M."/>
            <person name="Daum C."/>
            <person name="Ng V."/>
            <person name="Clum A."/>
            <person name="Steindorff A."/>
            <person name="Ohm R."/>
            <person name="Martin F."/>
            <person name="Silar P."/>
            <person name="Natvig D."/>
            <person name="Lalanne C."/>
            <person name="Gautier V."/>
            <person name="Ament-Velasquez S.L."/>
            <person name="Kruys A."/>
            <person name="Hutchinson M.I."/>
            <person name="Powell A.J."/>
            <person name="Barry K."/>
            <person name="Miller A.N."/>
            <person name="Grigoriev I.V."/>
            <person name="Debuchy R."/>
            <person name="Gladieux P."/>
            <person name="Thoren M.H."/>
            <person name="Johannesson H."/>
        </authorList>
    </citation>
    <scope>NUCLEOTIDE SEQUENCE</scope>
    <source>
        <strain evidence="4">SMH2532-1</strain>
    </source>
</reference>
<dbReference type="InterPro" id="IPR050904">
    <property type="entry name" value="Adhesion/Biosynth-related"/>
</dbReference>
<feature type="domain" description="FAS1" evidence="3">
    <location>
        <begin position="26"/>
        <end position="189"/>
    </location>
</feature>
<feature type="region of interest" description="Disordered" evidence="1">
    <location>
        <begin position="322"/>
        <end position="348"/>
    </location>
</feature>
<dbReference type="EMBL" id="JAULSV010000003">
    <property type="protein sequence ID" value="KAK0648150.1"/>
    <property type="molecule type" value="Genomic_DNA"/>
</dbReference>
<organism evidence="4 5">
    <name type="scientific">Cercophora newfieldiana</name>
    <dbReference type="NCBI Taxonomy" id="92897"/>
    <lineage>
        <taxon>Eukaryota</taxon>
        <taxon>Fungi</taxon>
        <taxon>Dikarya</taxon>
        <taxon>Ascomycota</taxon>
        <taxon>Pezizomycotina</taxon>
        <taxon>Sordariomycetes</taxon>
        <taxon>Sordariomycetidae</taxon>
        <taxon>Sordariales</taxon>
        <taxon>Lasiosphaeriaceae</taxon>
        <taxon>Cercophora</taxon>
    </lineage>
</organism>
<dbReference type="PANTHER" id="PTHR10900:SF77">
    <property type="entry name" value="FI19380P1"/>
    <property type="match status" value="1"/>
</dbReference>
<protein>
    <submittedName>
        <fullName evidence="4">FAS1 domain-containing protein</fullName>
    </submittedName>
</protein>
<feature type="domain" description="FAS1" evidence="3">
    <location>
        <begin position="192"/>
        <end position="318"/>
    </location>
</feature>
<feature type="signal peptide" evidence="2">
    <location>
        <begin position="1"/>
        <end position="23"/>
    </location>
</feature>
<dbReference type="Pfam" id="PF02469">
    <property type="entry name" value="Fasciclin"/>
    <property type="match status" value="2"/>
</dbReference>
<dbReference type="Gene3D" id="2.30.180.10">
    <property type="entry name" value="FAS1 domain"/>
    <property type="match status" value="2"/>
</dbReference>
<keyword evidence="2" id="KW-0732">Signal</keyword>
<dbReference type="PROSITE" id="PS50213">
    <property type="entry name" value="FAS1"/>
    <property type="match status" value="2"/>
</dbReference>
<dbReference type="SUPFAM" id="SSF82153">
    <property type="entry name" value="FAS1 domain"/>
    <property type="match status" value="2"/>
</dbReference>
<proteinExistence type="predicted"/>
<feature type="chain" id="PRO_5041413678" evidence="2">
    <location>
        <begin position="24"/>
        <end position="367"/>
    </location>
</feature>
<evidence type="ECO:0000256" key="1">
    <source>
        <dbReference type="SAM" id="MobiDB-lite"/>
    </source>
</evidence>
<evidence type="ECO:0000256" key="2">
    <source>
        <dbReference type="SAM" id="SignalP"/>
    </source>
</evidence>
<comment type="caution">
    <text evidence="4">The sequence shown here is derived from an EMBL/GenBank/DDBJ whole genome shotgun (WGS) entry which is preliminary data.</text>
</comment>
<dbReference type="SMART" id="SM00554">
    <property type="entry name" value="FAS1"/>
    <property type="match status" value="2"/>
</dbReference>
<dbReference type="Proteomes" id="UP001174936">
    <property type="component" value="Unassembled WGS sequence"/>
</dbReference>
<dbReference type="GO" id="GO:0000329">
    <property type="term" value="C:fungal-type vacuole membrane"/>
    <property type="evidence" value="ECO:0007669"/>
    <property type="project" value="TreeGrafter"/>
</dbReference>
<dbReference type="InterPro" id="IPR036378">
    <property type="entry name" value="FAS1_dom_sf"/>
</dbReference>
<dbReference type="GO" id="GO:0016236">
    <property type="term" value="P:macroautophagy"/>
    <property type="evidence" value="ECO:0007669"/>
    <property type="project" value="TreeGrafter"/>
</dbReference>
<dbReference type="PANTHER" id="PTHR10900">
    <property type="entry name" value="PERIOSTIN-RELATED"/>
    <property type="match status" value="1"/>
</dbReference>
<accession>A0AA39YBS9</accession>
<feature type="compositionally biased region" description="Low complexity" evidence="1">
    <location>
        <begin position="322"/>
        <end position="336"/>
    </location>
</feature>
<evidence type="ECO:0000313" key="4">
    <source>
        <dbReference type="EMBL" id="KAK0648150.1"/>
    </source>
</evidence>
<sequence length="367" mass="39377">MYSSLRPVAVLCCLAGFIPRVFSDTASDLSAALAQYPSLSNLRQLVNQQPTVINTLFGNNKNFTLLAPSNEAFSSFASSHDRSLPSAEPDLLKNTLSYHILAGGLTYSNFDGPRGITVPTLLTGELYNNRSSGVSLAANFGPGANGQVVLIQKQSDGYVQVQASLLQVNLTALDKQWSGGYIQMVDHVFDLPKNCTETMEDTDGLDALYEALKESGAYGPIDTMPNVTCLGPNDDAFNAAGNPQKNFNTSETNWMVRSHVIPQPLYPDQIQNGLVLQTLRNTSIEVRVEGEHIFFNNARVQSTALTNNGVVYVVDKILARDPTPASGSAPTSTTDPSPSPTKNAADKPSATKQFLLAVIVAGSFSLL</sequence>
<keyword evidence="5" id="KW-1185">Reference proteome</keyword>
<gene>
    <name evidence="4" type="ORF">B0T16DRAFT_113110</name>
</gene>
<dbReference type="AlphaFoldDB" id="A0AA39YBS9"/>
<evidence type="ECO:0000259" key="3">
    <source>
        <dbReference type="PROSITE" id="PS50213"/>
    </source>
</evidence>
<dbReference type="InterPro" id="IPR000782">
    <property type="entry name" value="FAS1_domain"/>
</dbReference>
<evidence type="ECO:0000313" key="5">
    <source>
        <dbReference type="Proteomes" id="UP001174936"/>
    </source>
</evidence>
<name>A0AA39YBS9_9PEZI</name>